<evidence type="ECO:0000259" key="2">
    <source>
        <dbReference type="Pfam" id="PF05368"/>
    </source>
</evidence>
<proteinExistence type="predicted"/>
<dbReference type="PANTHER" id="PTHR43162">
    <property type="match status" value="1"/>
</dbReference>
<accession>A0A7S0FFZ2</accession>
<dbReference type="InterPro" id="IPR036291">
    <property type="entry name" value="NAD(P)-bd_dom_sf"/>
</dbReference>
<dbReference type="EMBL" id="HBEJ01000539">
    <property type="protein sequence ID" value="CAD8359155.1"/>
    <property type="molecule type" value="Transcribed_RNA"/>
</dbReference>
<dbReference type="Gene3D" id="3.90.25.10">
    <property type="entry name" value="UDP-galactose 4-epimerase, domain 1"/>
    <property type="match status" value="1"/>
</dbReference>
<organism evidence="3">
    <name type="scientific">Minutocellus polymorphus</name>
    <dbReference type="NCBI Taxonomy" id="265543"/>
    <lineage>
        <taxon>Eukaryota</taxon>
        <taxon>Sar</taxon>
        <taxon>Stramenopiles</taxon>
        <taxon>Ochrophyta</taxon>
        <taxon>Bacillariophyta</taxon>
        <taxon>Mediophyceae</taxon>
        <taxon>Cymatosirophycidae</taxon>
        <taxon>Cymatosirales</taxon>
        <taxon>Cymatosiraceae</taxon>
        <taxon>Minutocellus</taxon>
    </lineage>
</organism>
<evidence type="ECO:0000313" key="3">
    <source>
        <dbReference type="EMBL" id="CAD8359155.1"/>
    </source>
</evidence>
<dbReference type="Pfam" id="PF05368">
    <property type="entry name" value="NmrA"/>
    <property type="match status" value="1"/>
</dbReference>
<dbReference type="Gene3D" id="3.40.50.720">
    <property type="entry name" value="NAD(P)-binding Rossmann-like Domain"/>
    <property type="match status" value="1"/>
</dbReference>
<dbReference type="InterPro" id="IPR008030">
    <property type="entry name" value="NmrA-like"/>
</dbReference>
<name>A0A7S0FFZ2_9STRA</name>
<dbReference type="PANTHER" id="PTHR43162:SF1">
    <property type="entry name" value="PRESTALK A DIFFERENTIATION PROTEIN A"/>
    <property type="match status" value="1"/>
</dbReference>
<feature type="signal peptide" evidence="1">
    <location>
        <begin position="1"/>
        <end position="27"/>
    </location>
</feature>
<dbReference type="AlphaFoldDB" id="A0A7S0FFZ2"/>
<reference evidence="3" key="1">
    <citation type="submission" date="2021-01" db="EMBL/GenBank/DDBJ databases">
        <authorList>
            <person name="Corre E."/>
            <person name="Pelletier E."/>
            <person name="Niang G."/>
            <person name="Scheremetjew M."/>
            <person name="Finn R."/>
            <person name="Kale V."/>
            <person name="Holt S."/>
            <person name="Cochrane G."/>
            <person name="Meng A."/>
            <person name="Brown T."/>
            <person name="Cohen L."/>
        </authorList>
    </citation>
    <scope>NUCLEOTIDE SEQUENCE</scope>
    <source>
        <strain evidence="3">CCMP3303</strain>
    </source>
</reference>
<dbReference type="InterPro" id="IPR051604">
    <property type="entry name" value="Ergot_Alk_Oxidoreductase"/>
</dbReference>
<protein>
    <recommendedName>
        <fullName evidence="2">NmrA-like domain-containing protein</fullName>
    </recommendedName>
</protein>
<sequence>MVSLPLLPINIIILVALLLTLPLHANAMALDTAAPATTVVVSGACGKVGSRLLRELLMNNNDGTKRIVALVRDANKLKAMMKDARYGEVDSTNLSIKEADYANPGQLKDAFATVHPSGDCRLFLSCGNVPDQAGLELNILKEAVAHTRGTNSNLFTAKLSTATPIMEANGGEGASSYAKEHRIVEDYLRANCDGNYCILRPNMFMQVLTAGSFLGINIPHVDKDEGELQATHPMANCKVSMIDCVDVASVAAHILSSANPNEQYGNNVYELTGPSAIGIREEIASAISNELKRPLEIENISLESALESNGIPSAAAKGLRPFLDTLGAYDRVTSQVEQLLGRPARSIHDFVPDEKWAI</sequence>
<gene>
    <name evidence="3" type="ORF">MPOL1434_LOCUS323</name>
</gene>
<dbReference type="SUPFAM" id="SSF51735">
    <property type="entry name" value="NAD(P)-binding Rossmann-fold domains"/>
    <property type="match status" value="1"/>
</dbReference>
<keyword evidence="1" id="KW-0732">Signal</keyword>
<feature type="chain" id="PRO_5030682062" description="NmrA-like domain-containing protein" evidence="1">
    <location>
        <begin position="28"/>
        <end position="358"/>
    </location>
</feature>
<evidence type="ECO:0000256" key="1">
    <source>
        <dbReference type="SAM" id="SignalP"/>
    </source>
</evidence>
<feature type="domain" description="NmrA-like" evidence="2">
    <location>
        <begin position="37"/>
        <end position="320"/>
    </location>
</feature>